<dbReference type="Proteomes" id="UP001189429">
    <property type="component" value="Unassembled WGS sequence"/>
</dbReference>
<gene>
    <name evidence="1" type="ORF">PCOR1329_LOCUS14335</name>
</gene>
<proteinExistence type="predicted"/>
<organism evidence="1 2">
    <name type="scientific">Prorocentrum cordatum</name>
    <dbReference type="NCBI Taxonomy" id="2364126"/>
    <lineage>
        <taxon>Eukaryota</taxon>
        <taxon>Sar</taxon>
        <taxon>Alveolata</taxon>
        <taxon>Dinophyceae</taxon>
        <taxon>Prorocentrales</taxon>
        <taxon>Prorocentraceae</taxon>
        <taxon>Prorocentrum</taxon>
    </lineage>
</organism>
<comment type="caution">
    <text evidence="1">The sequence shown here is derived from an EMBL/GenBank/DDBJ whole genome shotgun (WGS) entry which is preliminary data.</text>
</comment>
<dbReference type="EMBL" id="CAUYUJ010004280">
    <property type="protein sequence ID" value="CAK0808897.1"/>
    <property type="molecule type" value="Genomic_DNA"/>
</dbReference>
<evidence type="ECO:0000313" key="2">
    <source>
        <dbReference type="Proteomes" id="UP001189429"/>
    </source>
</evidence>
<sequence length="117" mass="13566">MLSEEGRRTLLRLRKKLREIVQINEKMAAGEPVETNQRIKAEAWPQLMEELRRFGTLTMDVQQVLMILWRLHLVRGRASWERMQASLLSQGRLLRGAVALGPSGYGGPRCRCREPQR</sequence>
<keyword evidence="2" id="KW-1185">Reference proteome</keyword>
<protein>
    <submittedName>
        <fullName evidence="1">Uncharacterized protein</fullName>
    </submittedName>
</protein>
<name>A0ABN9QUK8_9DINO</name>
<evidence type="ECO:0000313" key="1">
    <source>
        <dbReference type="EMBL" id="CAK0808897.1"/>
    </source>
</evidence>
<reference evidence="1" key="1">
    <citation type="submission" date="2023-10" db="EMBL/GenBank/DDBJ databases">
        <authorList>
            <person name="Chen Y."/>
            <person name="Shah S."/>
            <person name="Dougan E. K."/>
            <person name="Thang M."/>
            <person name="Chan C."/>
        </authorList>
    </citation>
    <scope>NUCLEOTIDE SEQUENCE [LARGE SCALE GENOMIC DNA]</scope>
</reference>
<accession>A0ABN9QUK8</accession>